<protein>
    <submittedName>
        <fullName evidence="2">Uncharacterized protein</fullName>
    </submittedName>
</protein>
<dbReference type="AlphaFoldDB" id="A0A9P1D1X2"/>
<accession>A0A9P1D1X2</accession>
<reference evidence="3" key="2">
    <citation type="submission" date="2024-04" db="EMBL/GenBank/DDBJ databases">
        <authorList>
            <person name="Chen Y."/>
            <person name="Shah S."/>
            <person name="Dougan E. K."/>
            <person name="Thang M."/>
            <person name="Chan C."/>
        </authorList>
    </citation>
    <scope>NUCLEOTIDE SEQUENCE [LARGE SCALE GENOMIC DNA]</scope>
</reference>
<evidence type="ECO:0000256" key="1">
    <source>
        <dbReference type="SAM" id="MobiDB-lite"/>
    </source>
</evidence>
<evidence type="ECO:0000313" key="4">
    <source>
        <dbReference type="Proteomes" id="UP001152797"/>
    </source>
</evidence>
<feature type="non-terminal residue" evidence="2">
    <location>
        <position position="142"/>
    </location>
</feature>
<comment type="caution">
    <text evidence="2">The sequence shown here is derived from an EMBL/GenBank/DDBJ whole genome shotgun (WGS) entry which is preliminary data.</text>
</comment>
<dbReference type="Proteomes" id="UP001152797">
    <property type="component" value="Unassembled WGS sequence"/>
</dbReference>
<feature type="region of interest" description="Disordered" evidence="1">
    <location>
        <begin position="1"/>
        <end position="21"/>
    </location>
</feature>
<keyword evidence="4" id="KW-1185">Reference proteome</keyword>
<organism evidence="2">
    <name type="scientific">Cladocopium goreaui</name>
    <dbReference type="NCBI Taxonomy" id="2562237"/>
    <lineage>
        <taxon>Eukaryota</taxon>
        <taxon>Sar</taxon>
        <taxon>Alveolata</taxon>
        <taxon>Dinophyceae</taxon>
        <taxon>Suessiales</taxon>
        <taxon>Symbiodiniaceae</taxon>
        <taxon>Cladocopium</taxon>
    </lineage>
</organism>
<evidence type="ECO:0000313" key="2">
    <source>
        <dbReference type="EMBL" id="CAI4001874.1"/>
    </source>
</evidence>
<evidence type="ECO:0000313" key="3">
    <source>
        <dbReference type="EMBL" id="CAL1155249.1"/>
    </source>
</evidence>
<name>A0A9P1D1X2_9DINO</name>
<dbReference type="EMBL" id="CAMXCT010003002">
    <property type="protein sequence ID" value="CAI4001874.1"/>
    <property type="molecule type" value="Genomic_DNA"/>
</dbReference>
<sequence>MKRPAAAGRPKRAVRKRGLKRPAHGKAYDDYLLLLEERIDSEADKPVLVKRIREWFSTSVEGRSGLECSISLKSGGKRGSDDKHAWRLVCTTCSKCRNSGGWHGWASYAKQVLRIRGMGLDKHGDFDRKYGGCPGALTAEQK</sequence>
<gene>
    <name evidence="2" type="ORF">C1SCF055_LOCUS27874</name>
</gene>
<dbReference type="EMBL" id="CAMXCT030003002">
    <property type="protein sequence ID" value="CAL4789186.1"/>
    <property type="molecule type" value="Genomic_DNA"/>
</dbReference>
<reference evidence="2" key="1">
    <citation type="submission" date="2022-10" db="EMBL/GenBank/DDBJ databases">
        <authorList>
            <person name="Chen Y."/>
            <person name="Dougan E. K."/>
            <person name="Chan C."/>
            <person name="Rhodes N."/>
            <person name="Thang M."/>
        </authorList>
    </citation>
    <scope>NUCLEOTIDE SEQUENCE</scope>
</reference>
<dbReference type="EMBL" id="CAMXCT020003002">
    <property type="protein sequence ID" value="CAL1155249.1"/>
    <property type="molecule type" value="Genomic_DNA"/>
</dbReference>
<proteinExistence type="predicted"/>